<comment type="pathway">
    <text evidence="1">Pyrimidine metabolism; UMP biosynthesis via salvage pathway; UMP from uridine: step 1/1.</text>
</comment>
<comment type="pathway">
    <text evidence="2">Pyrimidine metabolism; CTP biosynthesis via salvage pathway; CTP from cytidine: step 1/3.</text>
</comment>
<gene>
    <name evidence="13" type="ORF">F7725_015892</name>
</gene>
<dbReference type="GO" id="GO:0044206">
    <property type="term" value="P:UMP salvage"/>
    <property type="evidence" value="ECO:0007669"/>
    <property type="project" value="UniProtKB-UniPathway"/>
</dbReference>
<dbReference type="OrthoDB" id="10257085at2759"/>
<dbReference type="FunFam" id="3.40.50.300:FF:000297">
    <property type="entry name" value="Uridine-cytidine kinase 2"/>
    <property type="match status" value="1"/>
</dbReference>
<dbReference type="GO" id="GO:0005524">
    <property type="term" value="F:ATP binding"/>
    <property type="evidence" value="ECO:0007669"/>
    <property type="project" value="UniProtKB-KW"/>
</dbReference>
<dbReference type="UniPathway" id="UPA00579">
    <property type="reaction ID" value="UER00640"/>
</dbReference>
<dbReference type="GO" id="GO:0044211">
    <property type="term" value="P:CTP salvage"/>
    <property type="evidence" value="ECO:0007669"/>
    <property type="project" value="UniProtKB-UniPathway"/>
</dbReference>
<evidence type="ECO:0000313" key="14">
    <source>
        <dbReference type="Proteomes" id="UP000518266"/>
    </source>
</evidence>
<evidence type="ECO:0000256" key="4">
    <source>
        <dbReference type="ARBA" id="ARBA00012137"/>
    </source>
</evidence>
<protein>
    <recommendedName>
        <fullName evidence="4">uridine/cytidine kinase</fullName>
        <ecNumber evidence="4">2.7.1.48</ecNumber>
    </recommendedName>
</protein>
<comment type="function">
    <text evidence="11">Phosphorylates uridine and cytidine to uridine monophosphate and cytidine monophosphate. Does not phosphorylate deoxyribonucleosides or purine ribonucleosides. Can use ATP or GTP as a phosphate donor.</text>
</comment>
<dbReference type="EMBL" id="JAAKFY010000012">
    <property type="protein sequence ID" value="KAF3849395.1"/>
    <property type="molecule type" value="Genomic_DNA"/>
</dbReference>
<evidence type="ECO:0000259" key="12">
    <source>
        <dbReference type="Pfam" id="PF00485"/>
    </source>
</evidence>
<dbReference type="UniPathway" id="UPA00574">
    <property type="reaction ID" value="UER00637"/>
</dbReference>
<dbReference type="InterPro" id="IPR000764">
    <property type="entry name" value="Uridine_kinase-like"/>
</dbReference>
<comment type="catalytic activity">
    <reaction evidence="10">
        <text>uridine + ATP = UMP + ADP + H(+)</text>
        <dbReference type="Rhea" id="RHEA:16825"/>
        <dbReference type="ChEBI" id="CHEBI:15378"/>
        <dbReference type="ChEBI" id="CHEBI:16704"/>
        <dbReference type="ChEBI" id="CHEBI:30616"/>
        <dbReference type="ChEBI" id="CHEBI:57865"/>
        <dbReference type="ChEBI" id="CHEBI:456216"/>
        <dbReference type="EC" id="2.7.1.48"/>
    </reaction>
</comment>
<accession>A0A7J5YIX9</accession>
<evidence type="ECO:0000256" key="8">
    <source>
        <dbReference type="ARBA" id="ARBA00022840"/>
    </source>
</evidence>
<keyword evidence="7" id="KW-0418">Kinase</keyword>
<evidence type="ECO:0000256" key="6">
    <source>
        <dbReference type="ARBA" id="ARBA00022741"/>
    </source>
</evidence>
<evidence type="ECO:0000313" key="13">
    <source>
        <dbReference type="EMBL" id="KAF3849395.1"/>
    </source>
</evidence>
<evidence type="ECO:0000256" key="10">
    <source>
        <dbReference type="ARBA" id="ARBA00048909"/>
    </source>
</evidence>
<dbReference type="EC" id="2.7.1.48" evidence="4"/>
<dbReference type="CDD" id="cd02023">
    <property type="entry name" value="UMPK"/>
    <property type="match status" value="1"/>
</dbReference>
<sequence>MNFWTAMDVFGALEEAERPRNCPFLIGVSGGTASGKSTVCAKIMELLGQNKVDHRQRKVAIISQDSFYRVLTAEQKGKALKGQYNFDHPEAFDTDLMYQTLTDIAEGKVVQVPTYDFVTHSRLEERITVYPADVVLFEGILVFYPQKVRDMFHMKLFVDTDSDVRLSRRDVGHHSISMMKRLPDFPTVLRDMTRGRDLEQILTQYTTFVKPAFEEFCLPTKKYADVIIPRGVDNMVAINLIVQHIQDILSGELCKWQRASASGHTRGFKRAISEPGDLQNGAPNSAGKRVLLEPSCRPH</sequence>
<keyword evidence="5" id="KW-0808">Transferase</keyword>
<comment type="catalytic activity">
    <reaction evidence="9">
        <text>cytidine + ATP = CMP + ADP + H(+)</text>
        <dbReference type="Rhea" id="RHEA:24674"/>
        <dbReference type="ChEBI" id="CHEBI:15378"/>
        <dbReference type="ChEBI" id="CHEBI:17562"/>
        <dbReference type="ChEBI" id="CHEBI:30616"/>
        <dbReference type="ChEBI" id="CHEBI:60377"/>
        <dbReference type="ChEBI" id="CHEBI:456216"/>
        <dbReference type="EC" id="2.7.1.48"/>
    </reaction>
</comment>
<dbReference type="Pfam" id="PF00485">
    <property type="entry name" value="PRK"/>
    <property type="match status" value="2"/>
</dbReference>
<dbReference type="InterPro" id="IPR027417">
    <property type="entry name" value="P-loop_NTPase"/>
</dbReference>
<dbReference type="NCBIfam" id="NF004018">
    <property type="entry name" value="PRK05480.1"/>
    <property type="match status" value="1"/>
</dbReference>
<evidence type="ECO:0000256" key="7">
    <source>
        <dbReference type="ARBA" id="ARBA00022777"/>
    </source>
</evidence>
<organism evidence="13 14">
    <name type="scientific">Dissostichus mawsoni</name>
    <name type="common">Antarctic cod</name>
    <dbReference type="NCBI Taxonomy" id="36200"/>
    <lineage>
        <taxon>Eukaryota</taxon>
        <taxon>Metazoa</taxon>
        <taxon>Chordata</taxon>
        <taxon>Craniata</taxon>
        <taxon>Vertebrata</taxon>
        <taxon>Euteleostomi</taxon>
        <taxon>Actinopterygii</taxon>
        <taxon>Neopterygii</taxon>
        <taxon>Teleostei</taxon>
        <taxon>Neoteleostei</taxon>
        <taxon>Acanthomorphata</taxon>
        <taxon>Eupercaria</taxon>
        <taxon>Perciformes</taxon>
        <taxon>Notothenioidei</taxon>
        <taxon>Nototheniidae</taxon>
        <taxon>Dissostichus</taxon>
    </lineage>
</organism>
<dbReference type="Proteomes" id="UP000518266">
    <property type="component" value="Unassembled WGS sequence"/>
</dbReference>
<evidence type="ECO:0000256" key="2">
    <source>
        <dbReference type="ARBA" id="ARBA00004784"/>
    </source>
</evidence>
<keyword evidence="14" id="KW-1185">Reference proteome</keyword>
<proteinExistence type="inferred from homology"/>
<feature type="domain" description="Phosphoribulokinase/uridine kinase" evidence="12">
    <location>
        <begin position="25"/>
        <end position="169"/>
    </location>
</feature>
<dbReference type="PANTHER" id="PTHR10285">
    <property type="entry name" value="URIDINE KINASE"/>
    <property type="match status" value="1"/>
</dbReference>
<comment type="similarity">
    <text evidence="3">Belongs to the uridine kinase family.</text>
</comment>
<reference evidence="13 14" key="1">
    <citation type="submission" date="2020-03" db="EMBL/GenBank/DDBJ databases">
        <title>Dissostichus mawsoni Genome sequencing and assembly.</title>
        <authorList>
            <person name="Park H."/>
        </authorList>
    </citation>
    <scope>NUCLEOTIDE SEQUENCE [LARGE SCALE GENOMIC DNA]</scope>
    <source>
        <strain evidence="13">DM0001</strain>
        <tissue evidence="13">Muscle</tissue>
    </source>
</reference>
<name>A0A7J5YIX9_DISMA</name>
<evidence type="ECO:0000256" key="5">
    <source>
        <dbReference type="ARBA" id="ARBA00022679"/>
    </source>
</evidence>
<feature type="domain" description="Phosphoribulokinase/uridine kinase" evidence="12">
    <location>
        <begin position="189"/>
        <end position="236"/>
    </location>
</feature>
<dbReference type="AlphaFoldDB" id="A0A7J5YIX9"/>
<evidence type="ECO:0000256" key="9">
    <source>
        <dbReference type="ARBA" id="ARBA00047436"/>
    </source>
</evidence>
<evidence type="ECO:0000256" key="3">
    <source>
        <dbReference type="ARBA" id="ARBA00005408"/>
    </source>
</evidence>
<dbReference type="GO" id="GO:0004849">
    <property type="term" value="F:uridine kinase activity"/>
    <property type="evidence" value="ECO:0007669"/>
    <property type="project" value="UniProtKB-EC"/>
</dbReference>
<dbReference type="SUPFAM" id="SSF52540">
    <property type="entry name" value="P-loop containing nucleoside triphosphate hydrolases"/>
    <property type="match status" value="1"/>
</dbReference>
<dbReference type="InterPro" id="IPR006083">
    <property type="entry name" value="PRK/URK"/>
</dbReference>
<keyword evidence="8" id="KW-0067">ATP-binding</keyword>
<evidence type="ECO:0000256" key="1">
    <source>
        <dbReference type="ARBA" id="ARBA00004690"/>
    </source>
</evidence>
<evidence type="ECO:0000256" key="11">
    <source>
        <dbReference type="ARBA" id="ARBA00058664"/>
    </source>
</evidence>
<comment type="caution">
    <text evidence="13">The sequence shown here is derived from an EMBL/GenBank/DDBJ whole genome shotgun (WGS) entry which is preliminary data.</text>
</comment>
<keyword evidence="6" id="KW-0547">Nucleotide-binding</keyword>
<dbReference type="PRINTS" id="PR00988">
    <property type="entry name" value="URIDINKINASE"/>
</dbReference>
<dbReference type="Gene3D" id="3.40.50.300">
    <property type="entry name" value="P-loop containing nucleotide triphosphate hydrolases"/>
    <property type="match status" value="1"/>
</dbReference>